<reference evidence="1 2" key="1">
    <citation type="submission" date="2016-06" db="EMBL/GenBank/DDBJ databases">
        <authorList>
            <consortium name="Pathogen Informatics"/>
        </authorList>
    </citation>
    <scope>NUCLEOTIDE SEQUENCE [LARGE SCALE GENOMIC DNA]</scope>
    <source>
        <strain evidence="1">PocGH01</strain>
    </source>
</reference>
<dbReference type="Proteomes" id="UP000242942">
    <property type="component" value="Unassembled WGS sequence"/>
</dbReference>
<dbReference type="AlphaFoldDB" id="A0A1D3JFA8"/>
<dbReference type="VEuPathDB" id="PlasmoDB:PocGH01_00194000"/>
<proteinExistence type="predicted"/>
<keyword evidence="2" id="KW-1185">Reference proteome</keyword>
<accession>A0A1D3JFA8</accession>
<sequence length="74" mass="8662">MNYLLNTQIKLINRDNDLKQKFYSSMIEERLGVTVLNTRSPVNKFQISVDTESQISDMRMYSKVLESPNENSNM</sequence>
<evidence type="ECO:0000313" key="2">
    <source>
        <dbReference type="Proteomes" id="UP000242942"/>
    </source>
</evidence>
<gene>
    <name evidence="1" type="primary">PocGH01_00194000</name>
    <name evidence="1" type="ORF">POCGH01_00194000</name>
</gene>
<name>A0A1D3JFA8_PLAOA</name>
<protein>
    <submittedName>
        <fullName evidence="1">Uncharacterized protein</fullName>
    </submittedName>
</protein>
<dbReference type="EMBL" id="FLRI01000451">
    <property type="protein sequence ID" value="SBT84395.1"/>
    <property type="molecule type" value="Genomic_DNA"/>
</dbReference>
<evidence type="ECO:0000313" key="1">
    <source>
        <dbReference type="EMBL" id="SBT84395.1"/>
    </source>
</evidence>
<organism evidence="1 2">
    <name type="scientific">Plasmodium ovale</name>
    <name type="common">malaria parasite P. ovale</name>
    <dbReference type="NCBI Taxonomy" id="36330"/>
    <lineage>
        <taxon>Eukaryota</taxon>
        <taxon>Sar</taxon>
        <taxon>Alveolata</taxon>
        <taxon>Apicomplexa</taxon>
        <taxon>Aconoidasida</taxon>
        <taxon>Haemosporida</taxon>
        <taxon>Plasmodiidae</taxon>
        <taxon>Plasmodium</taxon>
        <taxon>Plasmodium (Plasmodium)</taxon>
    </lineage>
</organism>